<accession>A0A8J3X2Z5</accession>
<feature type="transmembrane region" description="Helical" evidence="6">
    <location>
        <begin position="34"/>
        <end position="57"/>
    </location>
</feature>
<dbReference type="Pfam" id="PF02653">
    <property type="entry name" value="BPD_transp_2"/>
    <property type="match status" value="1"/>
</dbReference>
<organism evidence="7 8">
    <name type="scientific">Planosporangium mesophilum</name>
    <dbReference type="NCBI Taxonomy" id="689768"/>
    <lineage>
        <taxon>Bacteria</taxon>
        <taxon>Bacillati</taxon>
        <taxon>Actinomycetota</taxon>
        <taxon>Actinomycetes</taxon>
        <taxon>Micromonosporales</taxon>
        <taxon>Micromonosporaceae</taxon>
        <taxon>Planosporangium</taxon>
    </lineage>
</organism>
<protein>
    <submittedName>
        <fullName evidence="7">Ribose ABC transporter</fullName>
    </submittedName>
</protein>
<comment type="subcellular location">
    <subcellularLocation>
        <location evidence="1">Cell membrane</location>
        <topology evidence="1">Multi-pass membrane protein</topology>
    </subcellularLocation>
</comment>
<proteinExistence type="predicted"/>
<dbReference type="PANTHER" id="PTHR32196:SF72">
    <property type="entry name" value="RIBOSE IMPORT PERMEASE PROTEIN RBSC"/>
    <property type="match status" value="1"/>
</dbReference>
<evidence type="ECO:0000256" key="3">
    <source>
        <dbReference type="ARBA" id="ARBA00022692"/>
    </source>
</evidence>
<keyword evidence="5 6" id="KW-0472">Membrane</keyword>
<evidence type="ECO:0000256" key="1">
    <source>
        <dbReference type="ARBA" id="ARBA00004651"/>
    </source>
</evidence>
<gene>
    <name evidence="7" type="ORF">Pme01_55670</name>
</gene>
<keyword evidence="8" id="KW-1185">Reference proteome</keyword>
<feature type="transmembrane region" description="Helical" evidence="6">
    <location>
        <begin position="244"/>
        <end position="262"/>
    </location>
</feature>
<evidence type="ECO:0000256" key="6">
    <source>
        <dbReference type="SAM" id="Phobius"/>
    </source>
</evidence>
<sequence>MSTTAQADRQQVDRKVVEAPKRGLAKFNIQLENIASAVVLVGLVIVLSLVSPAFLSFSNFLDIARVVSITGIIAAGMTLVIITGGIDLSVGSTVGLVGAVTASLVAGSASNSHFVTDFKLPVPLAVLVGLAVGSLIGFINGLIITKTKIEPFMATLGSMIFVKGLLYLFTGGYPVHFDPMPHAFAFIGQGALLGIPTPVWLFAIVVAVLWWISRRMSVGRAIYAIGGNPEAARLSGLKVDRTKIFVYTLLGLLAGLAGVILTSRLASADTVNGSGYELIAISGVVIGGTSLVGGRGSVISSLIGVFTVGVIQNALNLFGASTQVQYVVTGLVLLAAISLDGIARRRRRS</sequence>
<feature type="transmembrane region" description="Helical" evidence="6">
    <location>
        <begin position="152"/>
        <end position="170"/>
    </location>
</feature>
<dbReference type="GO" id="GO:0022857">
    <property type="term" value="F:transmembrane transporter activity"/>
    <property type="evidence" value="ECO:0007669"/>
    <property type="project" value="InterPro"/>
</dbReference>
<keyword evidence="4 6" id="KW-1133">Transmembrane helix</keyword>
<dbReference type="RefSeq" id="WP_203935920.1">
    <property type="nucleotide sequence ID" value="NZ_BOON01000062.1"/>
</dbReference>
<feature type="transmembrane region" description="Helical" evidence="6">
    <location>
        <begin position="63"/>
        <end position="83"/>
    </location>
</feature>
<feature type="transmembrane region" description="Helical" evidence="6">
    <location>
        <begin position="299"/>
        <end position="318"/>
    </location>
</feature>
<evidence type="ECO:0000313" key="7">
    <source>
        <dbReference type="EMBL" id="GII25970.1"/>
    </source>
</evidence>
<evidence type="ECO:0000256" key="5">
    <source>
        <dbReference type="ARBA" id="ARBA00023136"/>
    </source>
</evidence>
<comment type="caution">
    <text evidence="7">The sequence shown here is derived from an EMBL/GenBank/DDBJ whole genome shotgun (WGS) entry which is preliminary data.</text>
</comment>
<feature type="transmembrane region" description="Helical" evidence="6">
    <location>
        <begin position="190"/>
        <end position="212"/>
    </location>
</feature>
<dbReference type="EMBL" id="BOON01000062">
    <property type="protein sequence ID" value="GII25970.1"/>
    <property type="molecule type" value="Genomic_DNA"/>
</dbReference>
<keyword evidence="2" id="KW-1003">Cell membrane</keyword>
<feature type="transmembrane region" description="Helical" evidence="6">
    <location>
        <begin position="122"/>
        <end position="145"/>
    </location>
</feature>
<dbReference type="GO" id="GO:0005886">
    <property type="term" value="C:plasma membrane"/>
    <property type="evidence" value="ECO:0007669"/>
    <property type="project" value="UniProtKB-SubCell"/>
</dbReference>
<keyword evidence="3 6" id="KW-0812">Transmembrane</keyword>
<feature type="transmembrane region" description="Helical" evidence="6">
    <location>
        <begin position="274"/>
        <end position="292"/>
    </location>
</feature>
<dbReference type="InterPro" id="IPR001851">
    <property type="entry name" value="ABC_transp_permease"/>
</dbReference>
<evidence type="ECO:0000256" key="2">
    <source>
        <dbReference type="ARBA" id="ARBA00022475"/>
    </source>
</evidence>
<evidence type="ECO:0000256" key="4">
    <source>
        <dbReference type="ARBA" id="ARBA00022989"/>
    </source>
</evidence>
<feature type="transmembrane region" description="Helical" evidence="6">
    <location>
        <begin position="324"/>
        <end position="343"/>
    </location>
</feature>
<dbReference type="CDD" id="cd06579">
    <property type="entry name" value="TM_PBP1_transp_AraH_like"/>
    <property type="match status" value="1"/>
</dbReference>
<reference evidence="7" key="1">
    <citation type="submission" date="2021-01" db="EMBL/GenBank/DDBJ databases">
        <title>Whole genome shotgun sequence of Planosporangium mesophilum NBRC 109066.</title>
        <authorList>
            <person name="Komaki H."/>
            <person name="Tamura T."/>
        </authorList>
    </citation>
    <scope>NUCLEOTIDE SEQUENCE</scope>
    <source>
        <strain evidence="7">NBRC 109066</strain>
    </source>
</reference>
<name>A0A8J3X2Z5_9ACTN</name>
<dbReference type="Proteomes" id="UP000599074">
    <property type="component" value="Unassembled WGS sequence"/>
</dbReference>
<feature type="transmembrane region" description="Helical" evidence="6">
    <location>
        <begin position="90"/>
        <end position="110"/>
    </location>
</feature>
<evidence type="ECO:0000313" key="8">
    <source>
        <dbReference type="Proteomes" id="UP000599074"/>
    </source>
</evidence>
<dbReference type="AlphaFoldDB" id="A0A8J3X2Z5"/>
<dbReference type="PANTHER" id="PTHR32196">
    <property type="entry name" value="ABC TRANSPORTER PERMEASE PROTEIN YPHD-RELATED-RELATED"/>
    <property type="match status" value="1"/>
</dbReference>